<dbReference type="EMBL" id="AJ491309">
    <property type="protein sequence ID" value="CAD36517.1"/>
    <property type="molecule type" value="mRNA"/>
</dbReference>
<keyword evidence="5" id="KW-0732">Signal</keyword>
<evidence type="ECO:0000313" key="6">
    <source>
        <dbReference type="EMBL" id="CAD36517.1"/>
    </source>
</evidence>
<evidence type="ECO:0000256" key="3">
    <source>
        <dbReference type="ARBA" id="ARBA00022761"/>
    </source>
</evidence>
<dbReference type="GO" id="GO:0045735">
    <property type="term" value="F:nutrient reservoir activity"/>
    <property type="evidence" value="ECO:0007669"/>
    <property type="project" value="UniProtKB-KW"/>
</dbReference>
<organism evidence="6">
    <name type="scientific">Zea mays</name>
    <name type="common">Maize</name>
    <dbReference type="NCBI Taxonomy" id="4577"/>
    <lineage>
        <taxon>Eukaryota</taxon>
        <taxon>Viridiplantae</taxon>
        <taxon>Streptophyta</taxon>
        <taxon>Embryophyta</taxon>
        <taxon>Tracheophyta</taxon>
        <taxon>Spermatophyta</taxon>
        <taxon>Magnoliopsida</taxon>
        <taxon>Liliopsida</taxon>
        <taxon>Poales</taxon>
        <taxon>Poaceae</taxon>
        <taxon>PACMAD clade</taxon>
        <taxon>Panicoideae</taxon>
        <taxon>Andropogonodae</taxon>
        <taxon>Andropogoneae</taxon>
        <taxon>Tripsacinae</taxon>
        <taxon>Zea</taxon>
    </lineage>
</organism>
<name>Q8L5C4_MAIZE</name>
<dbReference type="PANTHER" id="PTHR48199:SF1">
    <property type="entry name" value="ALPHA KAFIRIN"/>
    <property type="match status" value="1"/>
</dbReference>
<comment type="function">
    <text evidence="1">Zeins are major seed storage proteins.</text>
</comment>
<evidence type="ECO:0000256" key="4">
    <source>
        <dbReference type="ARBA" id="ARBA00023129"/>
    </source>
</evidence>
<comment type="similarity">
    <text evidence="2">Belongs to the zein family.</text>
</comment>
<protein>
    <submittedName>
        <fullName evidence="6">22 kDa type alpha zein 2-2</fullName>
    </submittedName>
</protein>
<dbReference type="Pfam" id="PF01559">
    <property type="entry name" value="Zein"/>
    <property type="match status" value="2"/>
</dbReference>
<reference evidence="6" key="1">
    <citation type="submission" date="2002-06" db="EMBL/GenBank/DDBJ databases">
        <title>Unidirectional transcriptional gene silencing of specific zein genes in maize endosperm is mediated by genotype-specific maternal factor.</title>
        <authorList>
            <person name="Castelli S."/>
            <person name="Lauria M."/>
            <person name="Ceriotti A."/>
            <person name="Lazzari B."/>
            <person name="Cosentino C."/>
            <person name="Genga A."/>
            <person name="Viotti A."/>
        </authorList>
    </citation>
    <scope>NUCLEOTIDE SEQUENCE</scope>
    <source>
        <strain evidence="6">NYRo2It</strain>
        <tissue evidence="6">Endosperm</tissue>
    </source>
</reference>
<sequence>MATKILSLLALLALFVSATNAFIIPQCSLAPSAIIPQFLPPVTSMGFEHLAVQAYRLQQALTESVLQQPIDQLAVVNPVAYLQQQLLASNPLALANVAAYQQQQLQQFLPALSQLAMVNPAAYLQQQQLLSSSPLAVVNAPTYLQQQLLQQIVPALTQLAVANPAAYLQQLLPFNQLTVSNSAAYLQQRQPLLNPLAVANPLVAAFLQQQQLLPYNQFSLINPALSWQQPIVGGAIF</sequence>
<proteinExistence type="evidence at transcript level"/>
<evidence type="ECO:0000256" key="2">
    <source>
        <dbReference type="ARBA" id="ARBA00005777"/>
    </source>
</evidence>
<feature type="chain" id="PRO_5004309970" evidence="5">
    <location>
        <begin position="22"/>
        <end position="237"/>
    </location>
</feature>
<keyword evidence="4" id="KW-0708">Seed storage protein</keyword>
<keyword evidence="3" id="KW-0758">Storage protein</keyword>
<dbReference type="ExpressionAtlas" id="Q8L5C4">
    <property type="expression patterns" value="baseline and differential"/>
</dbReference>
<dbReference type="InterPro" id="IPR051529">
    <property type="entry name" value="Seed_Storage_Prolamin"/>
</dbReference>
<dbReference type="AlphaFoldDB" id="Q8L5C4"/>
<dbReference type="InterPro" id="IPR002530">
    <property type="entry name" value="Zein"/>
</dbReference>
<gene>
    <name evidence="6" type="primary">azs2-2</name>
</gene>
<dbReference type="PANTHER" id="PTHR48199">
    <property type="entry name" value="ALPHA KAFIRIN"/>
    <property type="match status" value="1"/>
</dbReference>
<feature type="signal peptide" evidence="5">
    <location>
        <begin position="1"/>
        <end position="21"/>
    </location>
</feature>
<evidence type="ECO:0000256" key="1">
    <source>
        <dbReference type="ARBA" id="ARBA00003755"/>
    </source>
</evidence>
<accession>Q8L5C4</accession>
<evidence type="ECO:0000256" key="5">
    <source>
        <dbReference type="SAM" id="SignalP"/>
    </source>
</evidence>